<dbReference type="KEGG" id="mev:Metev_0469"/>
<organism evidence="1 2">
    <name type="scientific">Methanohalobium evestigatum (strain ATCC BAA-1072 / DSM 3721 / NBRC 107634 / OCM 161 / Z-7303)</name>
    <dbReference type="NCBI Taxonomy" id="644295"/>
    <lineage>
        <taxon>Archaea</taxon>
        <taxon>Methanobacteriati</taxon>
        <taxon>Methanobacteriota</taxon>
        <taxon>Stenosarchaea group</taxon>
        <taxon>Methanomicrobia</taxon>
        <taxon>Methanosarcinales</taxon>
        <taxon>Methanosarcinaceae</taxon>
        <taxon>Methanohalobium</taxon>
    </lineage>
</organism>
<dbReference type="Proteomes" id="UP000000391">
    <property type="component" value="Chromosome"/>
</dbReference>
<name>D7E842_METEZ</name>
<dbReference type="AlphaFoldDB" id="D7E842"/>
<keyword evidence="2" id="KW-1185">Reference proteome</keyword>
<dbReference type="HOGENOM" id="CLU_3020971_0_0_2"/>
<dbReference type="EMBL" id="CP002069">
    <property type="protein sequence ID" value="ADI73384.1"/>
    <property type="molecule type" value="Genomic_DNA"/>
</dbReference>
<dbReference type="GeneID" id="43316948"/>
<evidence type="ECO:0000313" key="2">
    <source>
        <dbReference type="Proteomes" id="UP000000391"/>
    </source>
</evidence>
<protein>
    <submittedName>
        <fullName evidence="1">Uncharacterized protein</fullName>
    </submittedName>
</protein>
<gene>
    <name evidence="1" type="ordered locus">Metev_0469</name>
</gene>
<proteinExistence type="predicted"/>
<dbReference type="RefSeq" id="WP_013193952.1">
    <property type="nucleotide sequence ID" value="NC_014253.1"/>
</dbReference>
<reference evidence="1 2" key="1">
    <citation type="submission" date="2010-06" db="EMBL/GenBank/DDBJ databases">
        <title>Complete sequence chromosome of Methanohalobium evestigatum Z-7303.</title>
        <authorList>
            <consortium name="US DOE Joint Genome Institute"/>
            <person name="Lucas S."/>
            <person name="Copeland A."/>
            <person name="Lapidus A."/>
            <person name="Cheng J.-F."/>
            <person name="Bruce D."/>
            <person name="Goodwin L."/>
            <person name="Pitluck S."/>
            <person name="Saunders E."/>
            <person name="Detter J.C."/>
            <person name="Han C."/>
            <person name="Tapia R."/>
            <person name="Land M."/>
            <person name="Hauser L."/>
            <person name="Kyrpides N."/>
            <person name="Mikhailova N."/>
            <person name="Sieprawska-Lupa M."/>
            <person name="Whitman W.B."/>
            <person name="Anderson I."/>
            <person name="Woyke T."/>
        </authorList>
    </citation>
    <scope>NUCLEOTIDE SEQUENCE [LARGE SCALE GENOMIC DNA]</scope>
    <source>
        <strain evidence="2">ATCC BAA-1072 / DSM 3721 / NBRC 107634 / OCM 161 / Z-7303</strain>
    </source>
</reference>
<dbReference type="STRING" id="644295.Metev_0469"/>
<accession>D7E842</accession>
<sequence length="55" mass="5947">MNCSKCNKPMGVESYLLSTGLVRKEPDEDGDIQIMGEVTGSSLLCPNCIPSEINE</sequence>
<evidence type="ECO:0000313" key="1">
    <source>
        <dbReference type="EMBL" id="ADI73384.1"/>
    </source>
</evidence>